<dbReference type="SUPFAM" id="SSF52091">
    <property type="entry name" value="SpoIIaa-like"/>
    <property type="match status" value="1"/>
</dbReference>
<proteinExistence type="predicted"/>
<comment type="caution">
    <text evidence="2">The sequence shown here is derived from an EMBL/GenBank/DDBJ whole genome shotgun (WGS) entry which is preliminary data.</text>
</comment>
<reference evidence="2 3" key="1">
    <citation type="journal article" date="2019" name="Nat. Med.">
        <title>A library of human gut bacterial isolates paired with longitudinal multiomics data enables mechanistic microbiome research.</title>
        <authorList>
            <person name="Poyet M."/>
            <person name="Groussin M."/>
            <person name="Gibbons S.M."/>
            <person name="Avila-Pacheco J."/>
            <person name="Jiang X."/>
            <person name="Kearney S.M."/>
            <person name="Perrotta A.R."/>
            <person name="Berdy B."/>
            <person name="Zhao S."/>
            <person name="Lieberman T.D."/>
            <person name="Swanson P.K."/>
            <person name="Smith M."/>
            <person name="Roesemann S."/>
            <person name="Alexander J.E."/>
            <person name="Rich S.A."/>
            <person name="Livny J."/>
            <person name="Vlamakis H."/>
            <person name="Clish C."/>
            <person name="Bullock K."/>
            <person name="Deik A."/>
            <person name="Scott J."/>
            <person name="Pierce K.A."/>
            <person name="Xavier R.J."/>
            <person name="Alm E.J."/>
        </authorList>
    </citation>
    <scope>NUCLEOTIDE SEQUENCE [LARGE SCALE GENOMIC DNA]</scope>
    <source>
        <strain evidence="2 3">BIOML-A5</strain>
    </source>
</reference>
<dbReference type="PROSITE" id="PS50801">
    <property type="entry name" value="STAS"/>
    <property type="match status" value="1"/>
</dbReference>
<dbReference type="Proteomes" id="UP000462376">
    <property type="component" value="Unassembled WGS sequence"/>
</dbReference>
<dbReference type="EMBL" id="WCTL01000012">
    <property type="protein sequence ID" value="KAB4234832.1"/>
    <property type="molecule type" value="Genomic_DNA"/>
</dbReference>
<evidence type="ECO:0000259" key="1">
    <source>
        <dbReference type="PROSITE" id="PS50801"/>
    </source>
</evidence>
<accession>A0A7J5HWT7</accession>
<dbReference type="InterPro" id="IPR002645">
    <property type="entry name" value="STAS_dom"/>
</dbReference>
<gene>
    <name evidence="2" type="ORF">GAP47_13905</name>
</gene>
<evidence type="ECO:0000313" key="3">
    <source>
        <dbReference type="Proteomes" id="UP000462376"/>
    </source>
</evidence>
<sequence length="369" mass="42537">MTFGHVLIRDSPYIILMIGGRTRYRKSLANRARHLMLRQIAFQKKHKQRLICKAQGIAFIRYPRLYKKCIRDKHISKVMPSKFEVLTNQDEVFAFVAELLDMHSNRRLKEINLDLTDVQTIDSAAICLLLSVVCELSNYGIKVTGNYPKRTDCAKFFIESGFLNHMKDSHGKNFAIEVPNLIVEAGTNKTRNKDIAQAVRKASGFLLGSPQRYQPAYTVAMEICSNSVEHAYIERPKHWRLGICYVDDHVSFTMTDTGTGILKTLHRKFLKEIKDTVTLKDNSDILYRAFLRKYGSSTQLVNRNKGLPCILDKFNSGLIKNLKVITNDVYLDFNNIKEKHKMNNPFSGVLFYWEVDNECIDNFVNNIKI</sequence>
<protein>
    <recommendedName>
        <fullName evidence="1">STAS domain-containing protein</fullName>
    </recommendedName>
</protein>
<dbReference type="InterPro" id="IPR036890">
    <property type="entry name" value="HATPase_C_sf"/>
</dbReference>
<dbReference type="InterPro" id="IPR036513">
    <property type="entry name" value="STAS_dom_sf"/>
</dbReference>
<dbReference type="RefSeq" id="WP_119957861.1">
    <property type="nucleotide sequence ID" value="NZ_WCTL01000012.1"/>
</dbReference>
<dbReference type="AlphaFoldDB" id="A0A7J5HWT7"/>
<organism evidence="2 3">
    <name type="scientific">Bacteroides uniformis</name>
    <dbReference type="NCBI Taxonomy" id="820"/>
    <lineage>
        <taxon>Bacteria</taxon>
        <taxon>Pseudomonadati</taxon>
        <taxon>Bacteroidota</taxon>
        <taxon>Bacteroidia</taxon>
        <taxon>Bacteroidales</taxon>
        <taxon>Bacteroidaceae</taxon>
        <taxon>Bacteroides</taxon>
    </lineage>
</organism>
<name>A0A7J5HWT7_BACUN</name>
<feature type="domain" description="STAS" evidence="1">
    <location>
        <begin position="95"/>
        <end position="143"/>
    </location>
</feature>
<evidence type="ECO:0000313" key="2">
    <source>
        <dbReference type="EMBL" id="KAB4234832.1"/>
    </source>
</evidence>
<dbReference type="SUPFAM" id="SSF55874">
    <property type="entry name" value="ATPase domain of HSP90 chaperone/DNA topoisomerase II/histidine kinase"/>
    <property type="match status" value="1"/>
</dbReference>